<accession>A0AAV2YFN2</accession>
<protein>
    <recommendedName>
        <fullName evidence="9">SNF2 family DNA-dependent ATPase</fullName>
    </recommendedName>
</protein>
<dbReference type="PANTHER" id="PTHR45626">
    <property type="entry name" value="TRANSCRIPTION TERMINATION FACTOR 2-RELATED"/>
    <property type="match status" value="1"/>
</dbReference>
<dbReference type="SUPFAM" id="SSF52540">
    <property type="entry name" value="P-loop containing nucleoside triphosphate hydrolases"/>
    <property type="match status" value="2"/>
</dbReference>
<feature type="compositionally biased region" description="Acidic residues" evidence="4">
    <location>
        <begin position="232"/>
        <end position="248"/>
    </location>
</feature>
<evidence type="ECO:0000256" key="4">
    <source>
        <dbReference type="SAM" id="MobiDB-lite"/>
    </source>
</evidence>
<dbReference type="InterPro" id="IPR050628">
    <property type="entry name" value="SNF2_RAD54_helicase_TF"/>
</dbReference>
<dbReference type="InterPro" id="IPR038718">
    <property type="entry name" value="SNF2-like_sf"/>
</dbReference>
<comment type="caution">
    <text evidence="7">The sequence shown here is derived from an EMBL/GenBank/DDBJ whole genome shotgun (WGS) entry which is preliminary data.</text>
</comment>
<reference evidence="7" key="2">
    <citation type="journal article" date="2023" name="Microbiol Resour">
        <title>Decontamination and Annotation of the Draft Genome Sequence of the Oomycete Lagenidium giganteum ARSEF 373.</title>
        <authorList>
            <person name="Morgan W.R."/>
            <person name="Tartar A."/>
        </authorList>
    </citation>
    <scope>NUCLEOTIDE SEQUENCE</scope>
    <source>
        <strain evidence="7">ARSEF 373</strain>
    </source>
</reference>
<dbReference type="GO" id="GO:0006281">
    <property type="term" value="P:DNA repair"/>
    <property type="evidence" value="ECO:0007669"/>
    <property type="project" value="TreeGrafter"/>
</dbReference>
<dbReference type="GO" id="GO:0005634">
    <property type="term" value="C:nucleus"/>
    <property type="evidence" value="ECO:0007669"/>
    <property type="project" value="TreeGrafter"/>
</dbReference>
<organism evidence="7 8">
    <name type="scientific">Lagenidium giganteum</name>
    <dbReference type="NCBI Taxonomy" id="4803"/>
    <lineage>
        <taxon>Eukaryota</taxon>
        <taxon>Sar</taxon>
        <taxon>Stramenopiles</taxon>
        <taxon>Oomycota</taxon>
        <taxon>Peronosporomycetes</taxon>
        <taxon>Pythiales</taxon>
        <taxon>Pythiaceae</taxon>
    </lineage>
</organism>
<evidence type="ECO:0000256" key="1">
    <source>
        <dbReference type="ARBA" id="ARBA00022741"/>
    </source>
</evidence>
<sequence length="904" mass="102067">MAEYERKWRRYSTRALTDAFGPQYMQTSVCAADNQYARRLLRSLGASRGATLEPTQVLTQALPVDPELDTSAMSDESYVYQTPKRTWQWLCWLYMHINLCDVTCVDGAAKRAPSSQFFPAFSAQDMPSGDETRIESASQKLRARMAEFSPIGRLQFTSDDEGDDDDQRPEGATRQPSSNSPVLFEMKTPPPTQRLRYSTPHHTRRTPLRTPQSSGPARWSMPASTQNHWQEEAEEEQDTRETYDDDAAGSDAPLVGQVAGETSGSSPLLQARLPLPMEPVDFGMVDEGRRRRRKRRQTASSEPRTSDVTMTKPLPQQSRRAPECSLTLPQFQREATHWMHAREQQKKSSETKSKKYRAVLERVRGGILADEMGLGKTVCCIALICESLQRRMKQDAAQRETDSSGSSSSDSTVPILRPPTLIVTPLSILSQWEREIRDKTTLSVLSYQGAARKNYHSPMDFMGVDVVLSTYDTLRLKECKVSCATSEDIDAWKPALRLVDTEDRAVTASKLHQLVWDRVILDESHLIANSNCARTRAALDLRAQRRWCVTGTPIQNSPKDLASLVEFVGVPHAEELDLSELLPDLMLRRLKSSVDKQSNQPILVLPKKTEEVMELRFSSDIEAAFYTLLHRSTKRKVLGYLRTCNDQPQFMHVFELILRLRQACNTITLVTSDPFAEMRQHASTFAEIGTLSRDEAAMLSRLMPAGDDAMTDVADHGFNSTKLAALKVELREVMAKKEKALVISQWTSFLDVAAQHLREVRGLRFGMLDGRMNSRERELAIAAFQVDDRLDVLLMSLRTGGMGLNLTAASHVFIMEPSWNPSIENQAVDRAHRYGQTRPVRIVRMLMKDTIEERVLELQKRKMAQAATCLGDCERQDGGEMDETCISMVDLRDLFSQDEEFGAQ</sequence>
<keyword evidence="1" id="KW-0547">Nucleotide-binding</keyword>
<dbReference type="GO" id="GO:0016787">
    <property type="term" value="F:hydrolase activity"/>
    <property type="evidence" value="ECO:0007669"/>
    <property type="project" value="UniProtKB-KW"/>
</dbReference>
<dbReference type="SMART" id="SM00490">
    <property type="entry name" value="HELICc"/>
    <property type="match status" value="1"/>
</dbReference>
<dbReference type="InterPro" id="IPR000330">
    <property type="entry name" value="SNF2_N"/>
</dbReference>
<dbReference type="GO" id="GO:0008094">
    <property type="term" value="F:ATP-dependent activity, acting on DNA"/>
    <property type="evidence" value="ECO:0007669"/>
    <property type="project" value="TreeGrafter"/>
</dbReference>
<dbReference type="CDD" id="cd18793">
    <property type="entry name" value="SF2_C_SNF"/>
    <property type="match status" value="1"/>
</dbReference>
<evidence type="ECO:0000256" key="3">
    <source>
        <dbReference type="ARBA" id="ARBA00022840"/>
    </source>
</evidence>
<evidence type="ECO:0008006" key="9">
    <source>
        <dbReference type="Google" id="ProtNLM"/>
    </source>
</evidence>
<dbReference type="InterPro" id="IPR014001">
    <property type="entry name" value="Helicase_ATP-bd"/>
</dbReference>
<feature type="region of interest" description="Disordered" evidence="4">
    <location>
        <begin position="395"/>
        <end position="416"/>
    </location>
</feature>
<evidence type="ECO:0000256" key="2">
    <source>
        <dbReference type="ARBA" id="ARBA00022801"/>
    </source>
</evidence>
<evidence type="ECO:0000259" key="5">
    <source>
        <dbReference type="PROSITE" id="PS51192"/>
    </source>
</evidence>
<dbReference type="Proteomes" id="UP001146120">
    <property type="component" value="Unassembled WGS sequence"/>
</dbReference>
<dbReference type="Gene3D" id="3.40.50.10810">
    <property type="entry name" value="Tandem AAA-ATPase domain"/>
    <property type="match status" value="1"/>
</dbReference>
<reference evidence="7" key="1">
    <citation type="submission" date="2022-11" db="EMBL/GenBank/DDBJ databases">
        <authorList>
            <person name="Morgan W.R."/>
            <person name="Tartar A."/>
        </authorList>
    </citation>
    <scope>NUCLEOTIDE SEQUENCE</scope>
    <source>
        <strain evidence="7">ARSEF 373</strain>
    </source>
</reference>
<dbReference type="Pfam" id="PF00271">
    <property type="entry name" value="Helicase_C"/>
    <property type="match status" value="1"/>
</dbReference>
<dbReference type="Pfam" id="PF00176">
    <property type="entry name" value="SNF2-rel_dom"/>
    <property type="match status" value="1"/>
</dbReference>
<feature type="region of interest" description="Disordered" evidence="4">
    <location>
        <begin position="148"/>
        <end position="323"/>
    </location>
</feature>
<dbReference type="SMART" id="SM00487">
    <property type="entry name" value="DEXDc"/>
    <property type="match status" value="1"/>
</dbReference>
<keyword evidence="3" id="KW-0067">ATP-binding</keyword>
<dbReference type="InterPro" id="IPR001650">
    <property type="entry name" value="Helicase_C-like"/>
</dbReference>
<feature type="compositionally biased region" description="Polar residues" evidence="4">
    <location>
        <begin position="298"/>
        <end position="319"/>
    </location>
</feature>
<feature type="domain" description="Helicase C-terminal" evidence="6">
    <location>
        <begin position="729"/>
        <end position="892"/>
    </location>
</feature>
<dbReference type="InterPro" id="IPR049730">
    <property type="entry name" value="SNF2/RAD54-like_C"/>
</dbReference>
<feature type="compositionally biased region" description="Acidic residues" evidence="4">
    <location>
        <begin position="158"/>
        <end position="167"/>
    </location>
</feature>
<evidence type="ECO:0000313" key="7">
    <source>
        <dbReference type="EMBL" id="DAZ92986.1"/>
    </source>
</evidence>
<dbReference type="AlphaFoldDB" id="A0AAV2YFN2"/>
<dbReference type="EMBL" id="DAKRPA010000358">
    <property type="protein sequence ID" value="DAZ92986.1"/>
    <property type="molecule type" value="Genomic_DNA"/>
</dbReference>
<keyword evidence="2" id="KW-0378">Hydrolase</keyword>
<gene>
    <name evidence="7" type="ORF">N0F65_006341</name>
</gene>
<proteinExistence type="predicted"/>
<keyword evidence="8" id="KW-1185">Reference proteome</keyword>
<dbReference type="CDD" id="cd18008">
    <property type="entry name" value="DEXDc_SHPRH-like"/>
    <property type="match status" value="1"/>
</dbReference>
<evidence type="ECO:0000313" key="8">
    <source>
        <dbReference type="Proteomes" id="UP001146120"/>
    </source>
</evidence>
<name>A0AAV2YFN2_9STRA</name>
<dbReference type="InterPro" id="IPR027417">
    <property type="entry name" value="P-loop_NTPase"/>
</dbReference>
<dbReference type="PROSITE" id="PS51194">
    <property type="entry name" value="HELICASE_CTER"/>
    <property type="match status" value="1"/>
</dbReference>
<evidence type="ECO:0000259" key="6">
    <source>
        <dbReference type="PROSITE" id="PS51194"/>
    </source>
</evidence>
<dbReference type="PANTHER" id="PTHR45626:SF22">
    <property type="entry name" value="DNA REPAIR PROTEIN RAD5"/>
    <property type="match status" value="1"/>
</dbReference>
<dbReference type="GO" id="GO:0005524">
    <property type="term" value="F:ATP binding"/>
    <property type="evidence" value="ECO:0007669"/>
    <property type="project" value="UniProtKB-KW"/>
</dbReference>
<dbReference type="PROSITE" id="PS51192">
    <property type="entry name" value="HELICASE_ATP_BIND_1"/>
    <property type="match status" value="1"/>
</dbReference>
<feature type="domain" description="Helicase ATP-binding" evidence="5">
    <location>
        <begin position="357"/>
        <end position="571"/>
    </location>
</feature>
<dbReference type="Gene3D" id="3.40.50.300">
    <property type="entry name" value="P-loop containing nucleotide triphosphate hydrolases"/>
    <property type="match status" value="1"/>
</dbReference>